<gene>
    <name evidence="1" type="ORF">SAMN04489841_1647</name>
</gene>
<accession>A0A1H9FQD6</accession>
<dbReference type="EMBL" id="FOFD01000002">
    <property type="protein sequence ID" value="SEQ40106.1"/>
    <property type="molecule type" value="Genomic_DNA"/>
</dbReference>
<keyword evidence="2" id="KW-1185">Reference proteome</keyword>
<dbReference type="AlphaFoldDB" id="A0A1H9FQD6"/>
<name>A0A1H9FQD6_9EURY</name>
<sequence length="30" mass="3652">MSVFGDTCERRYNVLEHDDVHVRYSEDHQN</sequence>
<evidence type="ECO:0000313" key="2">
    <source>
        <dbReference type="Proteomes" id="UP000199114"/>
    </source>
</evidence>
<organism evidence="1 2">
    <name type="scientific">Natrinema salaciae</name>
    <dbReference type="NCBI Taxonomy" id="1186196"/>
    <lineage>
        <taxon>Archaea</taxon>
        <taxon>Methanobacteriati</taxon>
        <taxon>Methanobacteriota</taxon>
        <taxon>Stenosarchaea group</taxon>
        <taxon>Halobacteria</taxon>
        <taxon>Halobacteriales</taxon>
        <taxon>Natrialbaceae</taxon>
        <taxon>Natrinema</taxon>
    </lineage>
</organism>
<protein>
    <submittedName>
        <fullName evidence="1">Uncharacterized protein</fullName>
    </submittedName>
</protein>
<dbReference type="Proteomes" id="UP000199114">
    <property type="component" value="Unassembled WGS sequence"/>
</dbReference>
<reference evidence="2" key="1">
    <citation type="submission" date="2016-10" db="EMBL/GenBank/DDBJ databases">
        <authorList>
            <person name="Varghese N."/>
            <person name="Submissions S."/>
        </authorList>
    </citation>
    <scope>NUCLEOTIDE SEQUENCE [LARGE SCALE GENOMIC DNA]</scope>
    <source>
        <strain evidence="2">DSM 25055</strain>
    </source>
</reference>
<evidence type="ECO:0000313" key="1">
    <source>
        <dbReference type="EMBL" id="SEQ40106.1"/>
    </source>
</evidence>
<proteinExistence type="predicted"/>